<dbReference type="SFLD" id="SFLDS00029">
    <property type="entry name" value="Radical_SAM"/>
    <property type="match status" value="1"/>
</dbReference>
<keyword evidence="3" id="KW-1185">Reference proteome</keyword>
<proteinExistence type="predicted"/>
<evidence type="ECO:0000313" key="2">
    <source>
        <dbReference type="EMBL" id="KPL83277.1"/>
    </source>
</evidence>
<dbReference type="Gene3D" id="3.40.50.280">
    <property type="entry name" value="Cobalamin-binding domain"/>
    <property type="match status" value="1"/>
</dbReference>
<accession>A0A0P6XVS1</accession>
<dbReference type="GO" id="GO:0003824">
    <property type="term" value="F:catalytic activity"/>
    <property type="evidence" value="ECO:0007669"/>
    <property type="project" value="InterPro"/>
</dbReference>
<dbReference type="GO" id="GO:0051536">
    <property type="term" value="F:iron-sulfur cluster binding"/>
    <property type="evidence" value="ECO:0007669"/>
    <property type="project" value="InterPro"/>
</dbReference>
<dbReference type="STRING" id="869279.SE15_08590"/>
<dbReference type="Pfam" id="PF04055">
    <property type="entry name" value="Radical_SAM"/>
    <property type="match status" value="1"/>
</dbReference>
<dbReference type="InterPro" id="IPR023404">
    <property type="entry name" value="rSAM_horseshoe"/>
</dbReference>
<dbReference type="SMART" id="SM00729">
    <property type="entry name" value="Elp3"/>
    <property type="match status" value="1"/>
</dbReference>
<dbReference type="InterPro" id="IPR006638">
    <property type="entry name" value="Elp3/MiaA/NifB-like_rSAM"/>
</dbReference>
<feature type="domain" description="Radical SAM core" evidence="1">
    <location>
        <begin position="261"/>
        <end position="495"/>
    </location>
</feature>
<protein>
    <submittedName>
        <fullName evidence="2">Fe-S oxidoreductase</fullName>
    </submittedName>
</protein>
<dbReference type="NCBIfam" id="TIGR03960">
    <property type="entry name" value="rSAM_fuse_unch"/>
    <property type="match status" value="1"/>
</dbReference>
<evidence type="ECO:0000313" key="3">
    <source>
        <dbReference type="Proteomes" id="UP000050544"/>
    </source>
</evidence>
<dbReference type="Gene3D" id="3.80.30.20">
    <property type="entry name" value="tm_1862 like domain"/>
    <property type="match status" value="1"/>
</dbReference>
<name>A0A0P6XVS1_9CHLR</name>
<dbReference type="InterPro" id="IPR007197">
    <property type="entry name" value="rSAM"/>
</dbReference>
<dbReference type="Proteomes" id="UP000050544">
    <property type="component" value="Unassembled WGS sequence"/>
</dbReference>
<dbReference type="SFLD" id="SFLDG01082">
    <property type="entry name" value="B12-binding_domain_containing"/>
    <property type="match status" value="1"/>
</dbReference>
<dbReference type="PROSITE" id="PS51918">
    <property type="entry name" value="RADICAL_SAM"/>
    <property type="match status" value="1"/>
</dbReference>
<dbReference type="InterPro" id="IPR045784">
    <property type="entry name" value="Radical_SAM_N2"/>
</dbReference>
<gene>
    <name evidence="2" type="ORF">SE15_08590</name>
</gene>
<dbReference type="AlphaFoldDB" id="A0A0P6XVS1"/>
<dbReference type="SUPFAM" id="SSF102114">
    <property type="entry name" value="Radical SAM enzymes"/>
    <property type="match status" value="1"/>
</dbReference>
<dbReference type="InterPro" id="IPR023862">
    <property type="entry name" value="CHP03960_rSAM"/>
</dbReference>
<comment type="caution">
    <text evidence="2">The sequence shown here is derived from an EMBL/GenBank/DDBJ whole genome shotgun (WGS) entry which is preliminary data.</text>
</comment>
<dbReference type="RefSeq" id="WP_236690010.1">
    <property type="nucleotide sequence ID" value="NZ_LGKO01000004.1"/>
</dbReference>
<dbReference type="Pfam" id="PF19864">
    <property type="entry name" value="Radical_SAM_N2"/>
    <property type="match status" value="1"/>
</dbReference>
<sequence length="634" mass="72322">MNIRVTEPQEIEVWLENNLMRVQKPGRYVGGELNQVVKEWSSTPVKVALVFPDLYEIGVPNLALTILYEAINQRPDALAERVYLPATDMEDLMRAAGIPIYGLETKHPLGQFDIIGITLPYETLYTNVLNLFDLAGIPLLAAERHENHPVIIAGGHATFNPEPMAPFIDAFVIGEGEEVIHEILNTYKAWRSRSGSREDLLYSLLEIPGVYVPRFYIPHYHSDGTIQSIERTTNFAPATVYKRVVGRLPAPPTRPIVPSIDVVHNRIAIEIMRGCTRGCRFCHAGMVTRPVRERSVEEILHAIRQALQNTGYEEVALLSLSSSDYSQITHLVERVSQEATQQHLVISLPSLRIETVSVELMDRLKGKRQSNSFTLAPEAATDRMRAVINKPIETQQLLETTQAIYKHGWTKVKLYFMIGHPTETLEDVRAIAEVSRQVLAEGRRIVGRRASLHLGVSTFVPKPHTPFQWLPCDTPEQIQAKQRVLLESLKGSGIKINWTDPKETLLEAWLSRGDRRMAEVIYHAWSLGAKFDAWQDHFDYQKWMMAFQRANLDPAFYTHRQRSLDETFPWDHISPGVRKAYLKQEYLNSLQGVLRPDCRLRCFACGILPTYKELRRQYPGPHWKCPEVPVHARA</sequence>
<dbReference type="PATRIC" id="fig|869279.4.peg.2449"/>
<dbReference type="InterPro" id="IPR058240">
    <property type="entry name" value="rSAM_sf"/>
</dbReference>
<dbReference type="PANTHER" id="PTHR42731">
    <property type="entry name" value="SLL1084 PROTEIN"/>
    <property type="match status" value="1"/>
</dbReference>
<evidence type="ECO:0000259" key="1">
    <source>
        <dbReference type="PROSITE" id="PS51918"/>
    </source>
</evidence>
<dbReference type="EMBL" id="LGKO01000004">
    <property type="protein sequence ID" value="KPL83277.1"/>
    <property type="molecule type" value="Genomic_DNA"/>
</dbReference>
<organism evidence="2 3">
    <name type="scientific">Thermanaerothrix daxensis</name>
    <dbReference type="NCBI Taxonomy" id="869279"/>
    <lineage>
        <taxon>Bacteria</taxon>
        <taxon>Bacillati</taxon>
        <taxon>Chloroflexota</taxon>
        <taxon>Anaerolineae</taxon>
        <taxon>Anaerolineales</taxon>
        <taxon>Anaerolineaceae</taxon>
        <taxon>Thermanaerothrix</taxon>
    </lineage>
</organism>
<dbReference type="PANTHER" id="PTHR42731:SF1">
    <property type="entry name" value="RADICAL SAM DOMAIN PROTEIN"/>
    <property type="match status" value="1"/>
</dbReference>
<reference evidence="2 3" key="1">
    <citation type="submission" date="2015-07" db="EMBL/GenBank/DDBJ databases">
        <title>Whole genome sequence of Thermanaerothrix daxensis DSM 23592.</title>
        <authorList>
            <person name="Hemp J."/>
            <person name="Ward L.M."/>
            <person name="Pace L.A."/>
            <person name="Fischer W.W."/>
        </authorList>
    </citation>
    <scope>NUCLEOTIDE SEQUENCE [LARGE SCALE GENOMIC DNA]</scope>
    <source>
        <strain evidence="2 3">GNS-1</strain>
    </source>
</reference>